<proteinExistence type="predicted"/>
<keyword evidence="2" id="KW-1185">Reference proteome</keyword>
<evidence type="ECO:0000313" key="1">
    <source>
        <dbReference type="EMBL" id="KAI4384342.1"/>
    </source>
</evidence>
<evidence type="ECO:0000313" key="2">
    <source>
        <dbReference type="Proteomes" id="UP001057402"/>
    </source>
</evidence>
<sequence>MGTAVHWSKCLRKIEKSGGELTEALQKTFPPDWNSFHALGISGSESDNVDDISDNNTFYAAGSDSDSNDADVSGDLGRRMGL</sequence>
<protein>
    <submittedName>
        <fullName evidence="1">Uncharacterized protein</fullName>
    </submittedName>
</protein>
<gene>
    <name evidence="1" type="ORF">MLD38_002512</name>
</gene>
<dbReference type="Proteomes" id="UP001057402">
    <property type="component" value="Chromosome 2"/>
</dbReference>
<accession>A0ACB9RZA6</accession>
<dbReference type="EMBL" id="CM042881">
    <property type="protein sequence ID" value="KAI4384342.1"/>
    <property type="molecule type" value="Genomic_DNA"/>
</dbReference>
<comment type="caution">
    <text evidence="1">The sequence shown here is derived from an EMBL/GenBank/DDBJ whole genome shotgun (WGS) entry which is preliminary data.</text>
</comment>
<name>A0ACB9RZA6_9MYRT</name>
<organism evidence="1 2">
    <name type="scientific">Melastoma candidum</name>
    <dbReference type="NCBI Taxonomy" id="119954"/>
    <lineage>
        <taxon>Eukaryota</taxon>
        <taxon>Viridiplantae</taxon>
        <taxon>Streptophyta</taxon>
        <taxon>Embryophyta</taxon>
        <taxon>Tracheophyta</taxon>
        <taxon>Spermatophyta</taxon>
        <taxon>Magnoliopsida</taxon>
        <taxon>eudicotyledons</taxon>
        <taxon>Gunneridae</taxon>
        <taxon>Pentapetalae</taxon>
        <taxon>rosids</taxon>
        <taxon>malvids</taxon>
        <taxon>Myrtales</taxon>
        <taxon>Melastomataceae</taxon>
        <taxon>Melastomatoideae</taxon>
        <taxon>Melastomateae</taxon>
        <taxon>Melastoma</taxon>
    </lineage>
</organism>
<reference evidence="2" key="1">
    <citation type="journal article" date="2023" name="Front. Plant Sci.">
        <title>Chromosomal-level genome assembly of Melastoma candidum provides insights into trichome evolution.</title>
        <authorList>
            <person name="Zhong Y."/>
            <person name="Wu W."/>
            <person name="Sun C."/>
            <person name="Zou P."/>
            <person name="Liu Y."/>
            <person name="Dai S."/>
            <person name="Zhou R."/>
        </authorList>
    </citation>
    <scope>NUCLEOTIDE SEQUENCE [LARGE SCALE GENOMIC DNA]</scope>
</reference>